<dbReference type="GO" id="GO:0006508">
    <property type="term" value="P:proteolysis"/>
    <property type="evidence" value="ECO:0007669"/>
    <property type="project" value="InterPro"/>
</dbReference>
<dbReference type="GO" id="GO:0008233">
    <property type="term" value="F:peptidase activity"/>
    <property type="evidence" value="ECO:0007669"/>
    <property type="project" value="InterPro"/>
</dbReference>
<feature type="domain" description="D-alanyl-D-alanine carboxypeptidase-like core" evidence="1">
    <location>
        <begin position="109"/>
        <end position="237"/>
    </location>
</feature>
<dbReference type="InterPro" id="IPR052179">
    <property type="entry name" value="DD-CPase-like"/>
</dbReference>
<dbReference type="CDD" id="cd14852">
    <property type="entry name" value="LD-carboxypeptidase"/>
    <property type="match status" value="1"/>
</dbReference>
<dbReference type="PANTHER" id="PTHR34385">
    <property type="entry name" value="D-ALANYL-D-ALANINE CARBOXYPEPTIDASE"/>
    <property type="match status" value="1"/>
</dbReference>
<dbReference type="AlphaFoldDB" id="A0A6J6BXG5"/>
<dbReference type="InterPro" id="IPR058193">
    <property type="entry name" value="VanY/YodJ_core_dom"/>
</dbReference>
<evidence type="ECO:0000313" key="2">
    <source>
        <dbReference type="EMBL" id="CAB4543485.1"/>
    </source>
</evidence>
<organism evidence="2">
    <name type="scientific">freshwater metagenome</name>
    <dbReference type="NCBI Taxonomy" id="449393"/>
    <lineage>
        <taxon>unclassified sequences</taxon>
        <taxon>metagenomes</taxon>
        <taxon>ecological metagenomes</taxon>
    </lineage>
</organism>
<evidence type="ECO:0000259" key="1">
    <source>
        <dbReference type="Pfam" id="PF02557"/>
    </source>
</evidence>
<dbReference type="Pfam" id="PF02557">
    <property type="entry name" value="VanY"/>
    <property type="match status" value="1"/>
</dbReference>
<gene>
    <name evidence="2" type="ORF">UFOPK1410_00822</name>
</gene>
<dbReference type="SUPFAM" id="SSF55166">
    <property type="entry name" value="Hedgehog/DD-peptidase"/>
    <property type="match status" value="1"/>
</dbReference>
<dbReference type="EMBL" id="CAEZSH010000108">
    <property type="protein sequence ID" value="CAB4543485.1"/>
    <property type="molecule type" value="Genomic_DNA"/>
</dbReference>
<dbReference type="PANTHER" id="PTHR34385:SF1">
    <property type="entry name" value="PEPTIDOGLYCAN L-ALANYL-D-GLUTAMATE ENDOPEPTIDASE CWLK"/>
    <property type="match status" value="1"/>
</dbReference>
<protein>
    <submittedName>
        <fullName evidence="2">Unannotated protein</fullName>
    </submittedName>
</protein>
<dbReference type="Gene3D" id="3.30.1380.10">
    <property type="match status" value="1"/>
</dbReference>
<name>A0A6J6BXG5_9ZZZZ</name>
<dbReference type="InterPro" id="IPR009045">
    <property type="entry name" value="Zn_M74/Hedgehog-like"/>
</dbReference>
<accession>A0A6J6BXG5</accession>
<dbReference type="InterPro" id="IPR003709">
    <property type="entry name" value="VanY-like_core_dom"/>
</dbReference>
<reference evidence="2" key="1">
    <citation type="submission" date="2020-05" db="EMBL/GenBank/DDBJ databases">
        <authorList>
            <person name="Chiriac C."/>
            <person name="Salcher M."/>
            <person name="Ghai R."/>
            <person name="Kavagutti S V."/>
        </authorList>
    </citation>
    <scope>NUCLEOTIDE SEQUENCE</scope>
</reference>
<proteinExistence type="predicted"/>
<sequence length="264" mass="28946">MPTNSLEQNARSGRGVRFGLRFRRFIALAAAFTIVVPLLGGGASVPAKAETLCLFEPCFEPDDYSIDEAASLWVVANKQRPLDPINYVPKNLVQPAFANPTRSNPYRLRVAKPAADALVKMTAAMRKAGFGDLFIQSAYRSYDYQRSVHAGAVSRLGLRAGEALAARPGHSEHQTGLAIDVGAVGQGCLIYTCFGKTKAGRYLAKYAYKYGFIIRYPDGQTAITGYQYEPWHLRYVGPGLATEMHNSGETVLENFWGLEPAPNY</sequence>